<dbReference type="Proteomes" id="UP000616547">
    <property type="component" value="Unassembled WGS sequence"/>
</dbReference>
<comment type="caution">
    <text evidence="1">The sequence shown here is derived from an EMBL/GenBank/DDBJ whole genome shotgun (WGS) entry which is preliminary data.</text>
</comment>
<sequence length="72" mass="8567">MTTWIRDNENPTLWAVMRREGLTWQIVHNSHGHAMVYLSLQTAMTQADRLRRQAERDAIRVTKYDYSAEIVY</sequence>
<evidence type="ECO:0000313" key="2">
    <source>
        <dbReference type="Proteomes" id="UP000616547"/>
    </source>
</evidence>
<proteinExistence type="predicted"/>
<dbReference type="EMBL" id="BOCI01000301">
    <property type="protein sequence ID" value="GHW01461.1"/>
    <property type="molecule type" value="Genomic_DNA"/>
</dbReference>
<keyword evidence="2" id="KW-1185">Reference proteome</keyword>
<name>A0ABQ3W7F6_9LACO</name>
<evidence type="ECO:0000313" key="1">
    <source>
        <dbReference type="EMBL" id="GHW01461.1"/>
    </source>
</evidence>
<gene>
    <name evidence="1" type="ORF">lacNasYZ03_11480</name>
</gene>
<organism evidence="1 2">
    <name type="scientific">Lactobacillus nasalidis</name>
    <dbReference type="NCBI Taxonomy" id="2797258"/>
    <lineage>
        <taxon>Bacteria</taxon>
        <taxon>Bacillati</taxon>
        <taxon>Bacillota</taxon>
        <taxon>Bacilli</taxon>
        <taxon>Lactobacillales</taxon>
        <taxon>Lactobacillaceae</taxon>
        <taxon>Lactobacillus</taxon>
    </lineage>
</organism>
<accession>A0ABQ3W7F6</accession>
<protein>
    <submittedName>
        <fullName evidence="1">Uncharacterized protein</fullName>
    </submittedName>
</protein>
<reference evidence="2" key="1">
    <citation type="submission" date="2021-01" db="EMBL/GenBank/DDBJ databases">
        <title>Draft genome sequence of Nasalis larvatus strain YZ03.</title>
        <authorList>
            <person name="Suzuki-Hashido N."/>
            <person name="Tsuchida S."/>
            <person name="Hayakawa T."/>
        </authorList>
    </citation>
    <scope>NUCLEOTIDE SEQUENCE [LARGE SCALE GENOMIC DNA]</scope>
    <source>
        <strain evidence="2">YZ03</strain>
    </source>
</reference>